<feature type="binding site" evidence="2">
    <location>
        <position position="405"/>
    </location>
    <ligand>
        <name>Mn(2+)</name>
        <dbReference type="ChEBI" id="CHEBI:29035"/>
        <label>2</label>
    </ligand>
</feature>
<sequence>MKSLAILAALAMAPVLAAAAPVDLHAEIDRLSAQIEPQVIKNRRHLHQHPELSNREFETAKFVAARLKGLGLEVQTGVAHTGVVAVLRGGKPGPVVALRADMDALPVVEEVDLPFASKVRSSYDGKDVGVMHACGHDAHTAILLGAAEVLAQLKPQLAGTVKFIFQPAEESAPVGEEGGAQLMLKQGVFDQAPKPEAIFGLHVFAQWEVGELLVKEGGAMASADSLDILVRGKQTHGAAPWQGIDPIVVASQIVMGLQTVASRQMNIGKEPVIVTIGKIDGGVRNNIIPDQVVMKGTLRALDDGMRAELHQRVTRTAQKIAEAAGTTAEVTIGAESDYPVTVNDPALVARMRPTLARVAGGPVKTPDAMLGAEDFSYFAQRVPGLFVFLGARPKGEAPEKFAANHSPRFHLDEGVLPIGVRTLANLVVDYAATVQP</sequence>
<organism evidence="5 6">
    <name type="scientific">Stagnimonas aquatica</name>
    <dbReference type="NCBI Taxonomy" id="2689987"/>
    <lineage>
        <taxon>Bacteria</taxon>
        <taxon>Pseudomonadati</taxon>
        <taxon>Pseudomonadota</taxon>
        <taxon>Gammaproteobacteria</taxon>
        <taxon>Nevskiales</taxon>
        <taxon>Nevskiaceae</taxon>
        <taxon>Stagnimonas</taxon>
    </lineage>
</organism>
<dbReference type="Proteomes" id="UP000282106">
    <property type="component" value="Unassembled WGS sequence"/>
</dbReference>
<proteinExistence type="predicted"/>
<name>A0A3N0VDZ0_9GAMM</name>
<dbReference type="GO" id="GO:0019877">
    <property type="term" value="P:diaminopimelate biosynthetic process"/>
    <property type="evidence" value="ECO:0007669"/>
    <property type="project" value="UniProtKB-ARBA"/>
</dbReference>
<dbReference type="GO" id="GO:0050118">
    <property type="term" value="F:N-acetyldiaminopimelate deacetylase activity"/>
    <property type="evidence" value="ECO:0007669"/>
    <property type="project" value="UniProtKB-ARBA"/>
</dbReference>
<feature type="binding site" evidence="2">
    <location>
        <position position="170"/>
    </location>
    <ligand>
        <name>Mn(2+)</name>
        <dbReference type="ChEBI" id="CHEBI:29035"/>
        <label>2</label>
    </ligand>
</feature>
<evidence type="ECO:0000256" key="2">
    <source>
        <dbReference type="PIRSR" id="PIRSR005962-1"/>
    </source>
</evidence>
<dbReference type="SUPFAM" id="SSF55031">
    <property type="entry name" value="Bacterial exopeptidase dimerisation domain"/>
    <property type="match status" value="1"/>
</dbReference>
<gene>
    <name evidence="5" type="ORF">ED208_07840</name>
</gene>
<feature type="binding site" evidence="2">
    <location>
        <position position="202"/>
    </location>
    <ligand>
        <name>Mn(2+)</name>
        <dbReference type="ChEBI" id="CHEBI:29035"/>
        <label>2</label>
    </ligand>
</feature>
<dbReference type="GO" id="GO:0046872">
    <property type="term" value="F:metal ion binding"/>
    <property type="evidence" value="ECO:0007669"/>
    <property type="project" value="UniProtKB-KW"/>
</dbReference>
<dbReference type="Pfam" id="PF07687">
    <property type="entry name" value="M20_dimer"/>
    <property type="match status" value="1"/>
</dbReference>
<keyword evidence="6" id="KW-1185">Reference proteome</keyword>
<feature type="signal peptide" evidence="3">
    <location>
        <begin position="1"/>
        <end position="19"/>
    </location>
</feature>
<feature type="binding site" evidence="2">
    <location>
        <position position="134"/>
    </location>
    <ligand>
        <name>Mn(2+)</name>
        <dbReference type="ChEBI" id="CHEBI:29035"/>
        <label>2</label>
    </ligand>
</feature>
<evidence type="ECO:0000259" key="4">
    <source>
        <dbReference type="Pfam" id="PF07687"/>
    </source>
</evidence>
<evidence type="ECO:0000256" key="1">
    <source>
        <dbReference type="ARBA" id="ARBA00022801"/>
    </source>
</evidence>
<keyword evidence="2" id="KW-0464">Manganese</keyword>
<reference evidence="5 6" key="1">
    <citation type="submission" date="2018-10" db="EMBL/GenBank/DDBJ databases">
        <authorList>
            <person name="Chen W.-M."/>
        </authorList>
    </citation>
    <scope>NUCLEOTIDE SEQUENCE [LARGE SCALE GENOMIC DNA]</scope>
    <source>
        <strain evidence="5 6">THS-13</strain>
    </source>
</reference>
<feature type="binding site" evidence="2">
    <location>
        <position position="136"/>
    </location>
    <ligand>
        <name>Mn(2+)</name>
        <dbReference type="ChEBI" id="CHEBI:29035"/>
        <label>2</label>
    </ligand>
</feature>
<protein>
    <submittedName>
        <fullName evidence="5">Amidohydrolase</fullName>
    </submittedName>
</protein>
<keyword evidence="2" id="KW-0479">Metal-binding</keyword>
<dbReference type="AlphaFoldDB" id="A0A3N0VDZ0"/>
<dbReference type="Gene3D" id="3.40.630.10">
    <property type="entry name" value="Zn peptidases"/>
    <property type="match status" value="1"/>
</dbReference>
<dbReference type="EMBL" id="RJVO01000003">
    <property type="protein sequence ID" value="ROH90885.1"/>
    <property type="molecule type" value="Genomic_DNA"/>
</dbReference>
<comment type="caution">
    <text evidence="5">The sequence shown here is derived from an EMBL/GenBank/DDBJ whole genome shotgun (WGS) entry which is preliminary data.</text>
</comment>
<keyword evidence="1 5" id="KW-0378">Hydrolase</keyword>
<evidence type="ECO:0000256" key="3">
    <source>
        <dbReference type="SAM" id="SignalP"/>
    </source>
</evidence>
<evidence type="ECO:0000313" key="6">
    <source>
        <dbReference type="Proteomes" id="UP000282106"/>
    </source>
</evidence>
<dbReference type="InterPro" id="IPR036264">
    <property type="entry name" value="Bact_exopeptidase_dim_dom"/>
</dbReference>
<dbReference type="PANTHER" id="PTHR11014">
    <property type="entry name" value="PEPTIDASE M20 FAMILY MEMBER"/>
    <property type="match status" value="1"/>
</dbReference>
<evidence type="ECO:0000313" key="5">
    <source>
        <dbReference type="EMBL" id="ROH90885.1"/>
    </source>
</evidence>
<keyword evidence="3" id="KW-0732">Signal</keyword>
<dbReference type="PIRSF" id="PIRSF005962">
    <property type="entry name" value="Pept_M20D_amidohydro"/>
    <property type="match status" value="1"/>
</dbReference>
<dbReference type="FunCoup" id="A0A3N0VDZ0">
    <property type="interactions" value="262"/>
</dbReference>
<dbReference type="PANTHER" id="PTHR11014:SF63">
    <property type="entry name" value="METALLOPEPTIDASE, PUTATIVE (AFU_ORTHOLOGUE AFUA_6G09600)-RELATED"/>
    <property type="match status" value="1"/>
</dbReference>
<comment type="cofactor">
    <cofactor evidence="2">
        <name>Mn(2+)</name>
        <dbReference type="ChEBI" id="CHEBI:29035"/>
    </cofactor>
    <text evidence="2">The Mn(2+) ion enhances activity.</text>
</comment>
<dbReference type="RefSeq" id="WP_123211340.1">
    <property type="nucleotide sequence ID" value="NZ_RJVO01000003.1"/>
</dbReference>
<dbReference type="Gene3D" id="3.30.70.360">
    <property type="match status" value="1"/>
</dbReference>
<feature type="chain" id="PRO_5018331284" evidence="3">
    <location>
        <begin position="20"/>
        <end position="436"/>
    </location>
</feature>
<dbReference type="InterPro" id="IPR017439">
    <property type="entry name" value="Amidohydrolase"/>
</dbReference>
<dbReference type="InterPro" id="IPR002933">
    <property type="entry name" value="Peptidase_M20"/>
</dbReference>
<dbReference type="InParanoid" id="A0A3N0VDZ0"/>
<dbReference type="SUPFAM" id="SSF53187">
    <property type="entry name" value="Zn-dependent exopeptidases"/>
    <property type="match status" value="1"/>
</dbReference>
<dbReference type="FunFam" id="3.30.70.360:FF:000001">
    <property type="entry name" value="N-acetyldiaminopimelate deacetylase"/>
    <property type="match status" value="1"/>
</dbReference>
<dbReference type="Pfam" id="PF01546">
    <property type="entry name" value="Peptidase_M20"/>
    <property type="match status" value="1"/>
</dbReference>
<dbReference type="InterPro" id="IPR011650">
    <property type="entry name" value="Peptidase_M20_dimer"/>
</dbReference>
<feature type="domain" description="Peptidase M20 dimerisation" evidence="4">
    <location>
        <begin position="226"/>
        <end position="321"/>
    </location>
</feature>
<accession>A0A3N0VDZ0</accession>
<dbReference type="NCBIfam" id="TIGR01891">
    <property type="entry name" value="amidohydrolases"/>
    <property type="match status" value="1"/>
</dbReference>